<reference evidence="3 4" key="1">
    <citation type="submission" date="2017-09" db="EMBL/GenBank/DDBJ databases">
        <title>Depth-based differentiation of microbial function through sediment-hosted aquifers and enrichment of novel symbionts in the deep terrestrial subsurface.</title>
        <authorList>
            <person name="Probst A.J."/>
            <person name="Ladd B."/>
            <person name="Jarett J.K."/>
            <person name="Geller-Mcgrath D.E."/>
            <person name="Sieber C.M."/>
            <person name="Emerson J.B."/>
            <person name="Anantharaman K."/>
            <person name="Thomas B.C."/>
            <person name="Malmstrom R."/>
            <person name="Stieglmeier M."/>
            <person name="Klingl A."/>
            <person name="Woyke T."/>
            <person name="Ryan C.M."/>
            <person name="Banfield J.F."/>
        </authorList>
    </citation>
    <scope>NUCLEOTIDE SEQUENCE [LARGE SCALE GENOMIC DNA]</scope>
    <source>
        <strain evidence="3">CG23_combo_of_CG06-09_8_20_14_all_38_19</strain>
    </source>
</reference>
<comment type="caution">
    <text evidence="3">The sequence shown here is derived from an EMBL/GenBank/DDBJ whole genome shotgun (WGS) entry which is preliminary data.</text>
</comment>
<name>A0A2G9YZ26_9BACT</name>
<dbReference type="CDD" id="cd02440">
    <property type="entry name" value="AdoMet_MTases"/>
    <property type="match status" value="1"/>
</dbReference>
<feature type="domain" description="Methyltransferase" evidence="2">
    <location>
        <begin position="54"/>
        <end position="143"/>
    </location>
</feature>
<protein>
    <submittedName>
        <fullName evidence="3">SAM-dependent methyltransferase</fullName>
    </submittedName>
</protein>
<dbReference type="GO" id="GO:0032259">
    <property type="term" value="P:methylation"/>
    <property type="evidence" value="ECO:0007669"/>
    <property type="project" value="UniProtKB-KW"/>
</dbReference>
<accession>A0A2G9YZ26</accession>
<gene>
    <name evidence="3" type="ORF">COX36_00420</name>
</gene>
<dbReference type="InterPro" id="IPR029063">
    <property type="entry name" value="SAM-dependent_MTases_sf"/>
</dbReference>
<evidence type="ECO:0000313" key="4">
    <source>
        <dbReference type="Proteomes" id="UP000230273"/>
    </source>
</evidence>
<dbReference type="InterPro" id="IPR041698">
    <property type="entry name" value="Methyltransf_25"/>
</dbReference>
<dbReference type="AlphaFoldDB" id="A0A2G9YZ26"/>
<dbReference type="Gene3D" id="2.20.130.10">
    <property type="entry name" value="CAC2371-like domains"/>
    <property type="match status" value="1"/>
</dbReference>
<dbReference type="Gene3D" id="3.40.50.150">
    <property type="entry name" value="Vaccinia Virus protein VP39"/>
    <property type="match status" value="1"/>
</dbReference>
<dbReference type="GO" id="GO:0008168">
    <property type="term" value="F:methyltransferase activity"/>
    <property type="evidence" value="ECO:0007669"/>
    <property type="project" value="UniProtKB-KW"/>
</dbReference>
<dbReference type="PANTHER" id="PTHR43861">
    <property type="entry name" value="TRANS-ACONITATE 2-METHYLTRANSFERASE-RELATED"/>
    <property type="match status" value="1"/>
</dbReference>
<dbReference type="SUPFAM" id="SSF53335">
    <property type="entry name" value="S-adenosyl-L-methionine-dependent methyltransferases"/>
    <property type="match status" value="1"/>
</dbReference>
<sequence>MKQKKQTKKIDAYEKQAEYYDVIYAAKGKNYKREAEKIHTVIKKYKQSTGNSLLDVGCGTGGHFAFLKKWYQIEGLDIDEHMLAVAKKRFPKILFHHGDMSKFNLDKKFDSVTCLFSAIGYMRTARNMQKAIKKMSRHLKPGGVLVVEPWFSPAQWKVGKPATIFIDKPGLKIARVNISDRRGDISVVNFHFLVATQGKVEHFTELHELGLFTPKEYMNAFKLAGLKVIYDKKGITGRGLYIGVKSKKYPTEPR</sequence>
<evidence type="ECO:0000256" key="1">
    <source>
        <dbReference type="ARBA" id="ARBA00022679"/>
    </source>
</evidence>
<keyword evidence="3" id="KW-0489">Methyltransferase</keyword>
<evidence type="ECO:0000313" key="3">
    <source>
        <dbReference type="EMBL" id="PIP23973.1"/>
    </source>
</evidence>
<organism evidence="3 4">
    <name type="scientific">Candidatus Nealsonbacteria bacterium CG23_combo_of_CG06-09_8_20_14_all_38_19</name>
    <dbReference type="NCBI Taxonomy" id="1974721"/>
    <lineage>
        <taxon>Bacteria</taxon>
        <taxon>Candidatus Nealsoniibacteriota</taxon>
    </lineage>
</organism>
<dbReference type="Proteomes" id="UP000230273">
    <property type="component" value="Unassembled WGS sequence"/>
</dbReference>
<dbReference type="Pfam" id="PF13649">
    <property type="entry name" value="Methyltransf_25"/>
    <property type="match status" value="1"/>
</dbReference>
<evidence type="ECO:0000259" key="2">
    <source>
        <dbReference type="Pfam" id="PF13649"/>
    </source>
</evidence>
<proteinExistence type="predicted"/>
<keyword evidence="1 3" id="KW-0808">Transferase</keyword>
<dbReference type="EMBL" id="PCRP01000006">
    <property type="protein sequence ID" value="PIP23973.1"/>
    <property type="molecule type" value="Genomic_DNA"/>
</dbReference>